<dbReference type="Gene3D" id="3.10.100.10">
    <property type="entry name" value="Mannose-Binding Protein A, subunit A"/>
    <property type="match status" value="1"/>
</dbReference>
<dbReference type="EMBL" id="OU898282">
    <property type="protein sequence ID" value="CAG9837534.1"/>
    <property type="molecule type" value="Genomic_DNA"/>
</dbReference>
<accession>A0A9N9TAH6</accession>
<feature type="chain" id="PRO_5040198183" description="C-type lectin domain-containing protein" evidence="2">
    <location>
        <begin position="23"/>
        <end position="181"/>
    </location>
</feature>
<keyword evidence="1" id="KW-1015">Disulfide bond</keyword>
<evidence type="ECO:0000256" key="2">
    <source>
        <dbReference type="SAM" id="SignalP"/>
    </source>
</evidence>
<dbReference type="SMART" id="SM00034">
    <property type="entry name" value="CLECT"/>
    <property type="match status" value="1"/>
</dbReference>
<evidence type="ECO:0000259" key="3">
    <source>
        <dbReference type="PROSITE" id="PS50041"/>
    </source>
</evidence>
<reference evidence="4" key="1">
    <citation type="submission" date="2022-01" db="EMBL/GenBank/DDBJ databases">
        <authorList>
            <person name="King R."/>
        </authorList>
    </citation>
    <scope>NUCLEOTIDE SEQUENCE</scope>
</reference>
<dbReference type="InterPro" id="IPR018378">
    <property type="entry name" value="C-type_lectin_CS"/>
</dbReference>
<keyword evidence="5" id="KW-1185">Reference proteome</keyword>
<evidence type="ECO:0000313" key="4">
    <source>
        <dbReference type="EMBL" id="CAG9837534.1"/>
    </source>
</evidence>
<dbReference type="InterPro" id="IPR001304">
    <property type="entry name" value="C-type_lectin-like"/>
</dbReference>
<dbReference type="SUPFAM" id="SSF56436">
    <property type="entry name" value="C-type lectin-like"/>
    <property type="match status" value="1"/>
</dbReference>
<name>A0A9N9TAH6_DIABA</name>
<gene>
    <name evidence="4" type="ORF">DIABBA_LOCUS10505</name>
</gene>
<dbReference type="InterPro" id="IPR016187">
    <property type="entry name" value="CTDL_fold"/>
</dbReference>
<dbReference type="PANTHER" id="PTHR22803">
    <property type="entry name" value="MANNOSE, PHOSPHOLIPASE, LECTIN RECEPTOR RELATED"/>
    <property type="match status" value="1"/>
</dbReference>
<feature type="signal peptide" evidence="2">
    <location>
        <begin position="1"/>
        <end position="22"/>
    </location>
</feature>
<evidence type="ECO:0000256" key="1">
    <source>
        <dbReference type="ARBA" id="ARBA00023157"/>
    </source>
</evidence>
<dbReference type="InterPro" id="IPR050111">
    <property type="entry name" value="C-type_lectin/snaclec_domain"/>
</dbReference>
<dbReference type="Proteomes" id="UP001153709">
    <property type="component" value="Chromosome 7"/>
</dbReference>
<protein>
    <recommendedName>
        <fullName evidence="3">C-type lectin domain-containing protein</fullName>
    </recommendedName>
</protein>
<sequence length="181" mass="21546">MVLFNLNSVILLTLVGSTLVTSRKVPNWEEVFRNYESPVIPLRHWGNKSYWIGTSFQATWFEALSFCNQMHMQLLTINSNEENEVIYRYIREASKGFEYWTSGTRLIDGNKWVWFPYGDLIDYTKWSSGQPSDPNGEKCLQVWKVDENWKLQWNDRPCDVRFHFICERYDSQNEGRLPSRL</sequence>
<proteinExistence type="predicted"/>
<evidence type="ECO:0000313" key="5">
    <source>
        <dbReference type="Proteomes" id="UP001153709"/>
    </source>
</evidence>
<organism evidence="4 5">
    <name type="scientific">Diabrotica balteata</name>
    <name type="common">Banded cucumber beetle</name>
    <dbReference type="NCBI Taxonomy" id="107213"/>
    <lineage>
        <taxon>Eukaryota</taxon>
        <taxon>Metazoa</taxon>
        <taxon>Ecdysozoa</taxon>
        <taxon>Arthropoda</taxon>
        <taxon>Hexapoda</taxon>
        <taxon>Insecta</taxon>
        <taxon>Pterygota</taxon>
        <taxon>Neoptera</taxon>
        <taxon>Endopterygota</taxon>
        <taxon>Coleoptera</taxon>
        <taxon>Polyphaga</taxon>
        <taxon>Cucujiformia</taxon>
        <taxon>Chrysomeloidea</taxon>
        <taxon>Chrysomelidae</taxon>
        <taxon>Galerucinae</taxon>
        <taxon>Diabroticina</taxon>
        <taxon>Diabroticites</taxon>
        <taxon>Diabrotica</taxon>
    </lineage>
</organism>
<dbReference type="Pfam" id="PF00059">
    <property type="entry name" value="Lectin_C"/>
    <property type="match status" value="1"/>
</dbReference>
<dbReference type="PROSITE" id="PS00615">
    <property type="entry name" value="C_TYPE_LECTIN_1"/>
    <property type="match status" value="1"/>
</dbReference>
<keyword evidence="2" id="KW-0732">Signal</keyword>
<dbReference type="AlphaFoldDB" id="A0A9N9TAH6"/>
<dbReference type="CDD" id="cd00037">
    <property type="entry name" value="CLECT"/>
    <property type="match status" value="1"/>
</dbReference>
<dbReference type="OrthoDB" id="6338838at2759"/>
<dbReference type="InterPro" id="IPR016186">
    <property type="entry name" value="C-type_lectin-like/link_sf"/>
</dbReference>
<dbReference type="PROSITE" id="PS50041">
    <property type="entry name" value="C_TYPE_LECTIN_2"/>
    <property type="match status" value="1"/>
</dbReference>
<feature type="domain" description="C-type lectin" evidence="3">
    <location>
        <begin position="45"/>
        <end position="167"/>
    </location>
</feature>